<protein>
    <recommendedName>
        <fullName evidence="1">Alpha/beta hydrolase fold-5 domain-containing protein</fullName>
    </recommendedName>
</protein>
<evidence type="ECO:0000259" key="1">
    <source>
        <dbReference type="Pfam" id="PF12695"/>
    </source>
</evidence>
<dbReference type="HOGENOM" id="CLU_077889_0_0_9"/>
<dbReference type="InterPro" id="IPR029058">
    <property type="entry name" value="AB_hydrolase_fold"/>
</dbReference>
<dbReference type="AlphaFoldDB" id="H6N9Z6"/>
<dbReference type="RefSeq" id="WP_014369089.1">
    <property type="nucleotide sequence ID" value="NC_016935.1"/>
</dbReference>
<reference evidence="2 3" key="1">
    <citation type="journal article" date="2012" name="J. Bacteriol.">
        <title>Complete Genome Sequence of Paenibacillus mucilaginosus 3016, a Bacterium Functional as Microbial Fertilizer.</title>
        <authorList>
            <person name="Ma M."/>
            <person name="Wang Z."/>
            <person name="Li L."/>
            <person name="Jiang X."/>
            <person name="Guan D."/>
            <person name="Cao F."/>
            <person name="Chen H."/>
            <person name="Wang X."/>
            <person name="Shen D."/>
            <person name="Du B."/>
            <person name="Li J."/>
        </authorList>
    </citation>
    <scope>NUCLEOTIDE SEQUENCE [LARGE SCALE GENOMIC DNA]</scope>
    <source>
        <strain evidence="2 3">3016</strain>
    </source>
</reference>
<keyword evidence="3" id="KW-1185">Reference proteome</keyword>
<dbReference type="GO" id="GO:0016787">
    <property type="term" value="F:hydrolase activity"/>
    <property type="evidence" value="ECO:0007669"/>
    <property type="project" value="InterPro"/>
</dbReference>
<name>H6N9Z6_9BACL</name>
<dbReference type="KEGG" id="pmq:PM3016_1604"/>
<dbReference type="Pfam" id="PF12695">
    <property type="entry name" value="Abhydrolase_5"/>
    <property type="match status" value="1"/>
</dbReference>
<dbReference type="Gene3D" id="3.40.50.1820">
    <property type="entry name" value="alpha/beta hydrolase"/>
    <property type="match status" value="1"/>
</dbReference>
<dbReference type="EMBL" id="CP003235">
    <property type="protein sequence ID" value="AFC28524.1"/>
    <property type="molecule type" value="Genomic_DNA"/>
</dbReference>
<dbReference type="Proteomes" id="UP000007523">
    <property type="component" value="Chromosome"/>
</dbReference>
<sequence length="310" mass="32590">MEPRSQSRARAKRSVWRLIASWMILLLLGLAAAGFVYLRPYEADEAARLAMMGSAGVEVAKEAHWLRFEPGSGETGGAAKPLPGVILYPGGLVQPESYAPLASRLAEEGYPVYIARMPLSLAVFGQNRAEELLQREPQGDFVIGGHSLGGSMAARFAAAHPDRLRGVFFLAAYADEGGSLRDAGLPVLSLAGTNDGVLNRERMEAGRAYVPGDASYLSMEGGNHAGFGSYGPQRGDGEAAIRAGGTVGADGGGAEELGAAARGGSVIGVRGFYSVWYSRGTAMTEVNVRRIQSVGTAQLFLQQGTKEPCP</sequence>
<evidence type="ECO:0000313" key="3">
    <source>
        <dbReference type="Proteomes" id="UP000007523"/>
    </source>
</evidence>
<evidence type="ECO:0000313" key="2">
    <source>
        <dbReference type="EMBL" id="AFC28524.1"/>
    </source>
</evidence>
<accession>H6N9Z6</accession>
<dbReference type="STRING" id="1116391.PM3016_1604"/>
<gene>
    <name evidence="2" type="ORF">PM3016_1604</name>
</gene>
<dbReference type="SUPFAM" id="SSF53474">
    <property type="entry name" value="alpha/beta-Hydrolases"/>
    <property type="match status" value="1"/>
</dbReference>
<feature type="domain" description="Alpha/beta hydrolase fold-5" evidence="1">
    <location>
        <begin position="84"/>
        <end position="242"/>
    </location>
</feature>
<proteinExistence type="predicted"/>
<dbReference type="InterPro" id="IPR029059">
    <property type="entry name" value="AB_hydrolase_5"/>
</dbReference>
<organism evidence="2 3">
    <name type="scientific">Paenibacillus mucilaginosus 3016</name>
    <dbReference type="NCBI Taxonomy" id="1116391"/>
    <lineage>
        <taxon>Bacteria</taxon>
        <taxon>Bacillati</taxon>
        <taxon>Bacillota</taxon>
        <taxon>Bacilli</taxon>
        <taxon>Bacillales</taxon>
        <taxon>Paenibacillaceae</taxon>
        <taxon>Paenibacillus</taxon>
    </lineage>
</organism>